<comment type="similarity">
    <text evidence="2 8">Belongs to the MINDY deubiquitinase family. FAM188 subfamily.</text>
</comment>
<sequence>MFSHTYAGTHSVVPRHRGQEGMKSTLQVMDQECPRRVGAISNRQALMKELHLEKLMKTNKEQESPLRAMLELMTKFFVENEPVAQALKSKNHDPVSSEISLGNKNAVKSNQPTSNGDKYLTSLQRPNTAALTSRRGRSDQDVVIDDELDSENLLGEGKSGLLAREASEDGFNRMKMNRPLSSKSKPGAVLSNMDDASRRRLPKSKTTNATSKPGLYQQTYYPQQDADAAPDYPGSNNGFGQSTGSGSFWGELGLPQSNVPTSKPSAVTVNKPEAPAPKAKASFQELLNAGEEKASKLSRRLSAGKSESESPTDTSYKYNIHMSSMAREKPAPRVPVARTGAQVKPNAIKVGDLEFGDVDDLDDELNDVQLQPTSRGPAERKSLKQLDSKPIDTHTAIALKTLIFGSAMQYYNDEWRLQSYAFCDLPDLQYGIVQRKGGPCGVLAAVQAVVLQEMLFGDNKLPSGHGLKPSRNERTKYLALALAKIFWRAGEEKRAVVAISSNQTHVMGSTRFRQDDVTETLMLYTFLDFCDLCDFLKDSVKQFEMDGNPGVVLSMCSTVLSRGIDRVKKDMDEVGGKLMGAHGYCTQELVNLLLTGEAVSNVFNDVMELDSGTGDSMILKGISTRSDIGLLSLFEHYRSCQVGTYLKTPKYPIWVVCSESHFSVLFSTRLDLVSDWKAERRFDLYYWDGLSRQQEEIKLTIYTTNRSFHPSSDEDLVPPLEHCIRTKWHGAEIDWNGYEPIL</sequence>
<evidence type="ECO:0000256" key="8">
    <source>
        <dbReference type="RuleBase" id="RU367088"/>
    </source>
</evidence>
<feature type="region of interest" description="Disordered" evidence="9">
    <location>
        <begin position="293"/>
        <end position="315"/>
    </location>
</feature>
<evidence type="ECO:0000256" key="5">
    <source>
        <dbReference type="ARBA" id="ARBA00022801"/>
    </source>
</evidence>
<comment type="function">
    <text evidence="7">Probable hydrolase that can remove 'Lys-48'-linked conjugated ubiquitin from proteins.</text>
</comment>
<evidence type="ECO:0000256" key="7">
    <source>
        <dbReference type="ARBA" id="ARBA00037630"/>
    </source>
</evidence>
<reference evidence="11 12" key="1">
    <citation type="submission" date="2024-02" db="EMBL/GenBank/DDBJ databases">
        <title>Chromosome-scale genome assembly of the rough periwinkle Littorina saxatilis.</title>
        <authorList>
            <person name="De Jode A."/>
            <person name="Faria R."/>
            <person name="Formenti G."/>
            <person name="Sims Y."/>
            <person name="Smith T.P."/>
            <person name="Tracey A."/>
            <person name="Wood J.M.D."/>
            <person name="Zagrodzka Z.B."/>
            <person name="Johannesson K."/>
            <person name="Butlin R.K."/>
            <person name="Leder E.H."/>
        </authorList>
    </citation>
    <scope>NUCLEOTIDE SEQUENCE [LARGE SCALE GENOMIC DNA]</scope>
    <source>
        <strain evidence="11">Snail1</strain>
        <tissue evidence="11">Muscle</tissue>
    </source>
</reference>
<dbReference type="SMART" id="SM01174">
    <property type="entry name" value="DUF4205"/>
    <property type="match status" value="1"/>
</dbReference>
<evidence type="ECO:0000259" key="10">
    <source>
        <dbReference type="SMART" id="SM01174"/>
    </source>
</evidence>
<dbReference type="GO" id="GO:0004843">
    <property type="term" value="F:cysteine-type deubiquitinase activity"/>
    <property type="evidence" value="ECO:0007669"/>
    <property type="project" value="UniProtKB-UniRule"/>
</dbReference>
<dbReference type="GO" id="GO:0071108">
    <property type="term" value="P:protein K48-linked deubiquitination"/>
    <property type="evidence" value="ECO:0007669"/>
    <property type="project" value="InterPro"/>
</dbReference>
<keyword evidence="4 8" id="KW-0833">Ubl conjugation pathway</keyword>
<dbReference type="GO" id="GO:0006508">
    <property type="term" value="P:proteolysis"/>
    <property type="evidence" value="ECO:0007669"/>
    <property type="project" value="UniProtKB-KW"/>
</dbReference>
<keyword evidence="12" id="KW-1185">Reference proteome</keyword>
<feature type="region of interest" description="Disordered" evidence="9">
    <location>
        <begin position="1"/>
        <end position="21"/>
    </location>
</feature>
<feature type="region of interest" description="Disordered" evidence="9">
    <location>
        <begin position="169"/>
        <end position="278"/>
    </location>
</feature>
<organism evidence="11 12">
    <name type="scientific">Littorina saxatilis</name>
    <dbReference type="NCBI Taxonomy" id="31220"/>
    <lineage>
        <taxon>Eukaryota</taxon>
        <taxon>Metazoa</taxon>
        <taxon>Spiralia</taxon>
        <taxon>Lophotrochozoa</taxon>
        <taxon>Mollusca</taxon>
        <taxon>Gastropoda</taxon>
        <taxon>Caenogastropoda</taxon>
        <taxon>Littorinimorpha</taxon>
        <taxon>Littorinoidea</taxon>
        <taxon>Littorinidae</taxon>
        <taxon>Littorina</taxon>
    </lineage>
</organism>
<dbReference type="AlphaFoldDB" id="A0AAN9BS44"/>
<dbReference type="EMBL" id="JBAMIC010000003">
    <property type="protein sequence ID" value="KAK7110214.1"/>
    <property type="molecule type" value="Genomic_DNA"/>
</dbReference>
<accession>A0AAN9BS44</accession>
<dbReference type="Pfam" id="PF26038">
    <property type="entry name" value="Dimer_MINDY4_N"/>
    <property type="match status" value="1"/>
</dbReference>
<dbReference type="InterPro" id="IPR059022">
    <property type="entry name" value="MINDY4_N"/>
</dbReference>
<feature type="region of interest" description="Disordered" evidence="9">
    <location>
        <begin position="87"/>
        <end position="121"/>
    </location>
</feature>
<dbReference type="PANTHER" id="PTHR12473">
    <property type="entry name" value="UBIQUITIN CARBOXYL-TERMINAL HYDROLASE MINDY-4-RELATED"/>
    <property type="match status" value="1"/>
</dbReference>
<protein>
    <recommendedName>
        <fullName evidence="8">Ubiquitin carboxyl-terminal hydrolase MINDY</fullName>
        <ecNumber evidence="8">3.4.19.12</ecNumber>
    </recommendedName>
</protein>
<evidence type="ECO:0000256" key="9">
    <source>
        <dbReference type="SAM" id="MobiDB-lite"/>
    </source>
</evidence>
<evidence type="ECO:0000256" key="1">
    <source>
        <dbReference type="ARBA" id="ARBA00000707"/>
    </source>
</evidence>
<keyword evidence="6 8" id="KW-0788">Thiol protease</keyword>
<dbReference type="InterPro" id="IPR025257">
    <property type="entry name" value="MINDY-3/4_CD"/>
</dbReference>
<keyword evidence="5 8" id="KW-0378">Hydrolase</keyword>
<dbReference type="InterPro" id="IPR039785">
    <property type="entry name" value="MINY3/4"/>
</dbReference>
<feature type="compositionally biased region" description="Polar residues" evidence="9">
    <location>
        <begin position="97"/>
        <end position="121"/>
    </location>
</feature>
<feature type="compositionally biased region" description="Polar residues" evidence="9">
    <location>
        <begin position="234"/>
        <end position="246"/>
    </location>
</feature>
<comment type="function">
    <text evidence="8">Hydrolase that can remove 'Lys-48'-linked conjugated ubiquitin from proteins.</text>
</comment>
<dbReference type="EC" id="3.4.19.12" evidence="8"/>
<feature type="compositionally biased region" description="Polar residues" evidence="9">
    <location>
        <begin position="204"/>
        <end position="222"/>
    </location>
</feature>
<evidence type="ECO:0000256" key="3">
    <source>
        <dbReference type="ARBA" id="ARBA00022670"/>
    </source>
</evidence>
<dbReference type="Pfam" id="PF13898">
    <property type="entry name" value="MINDY-3_4_CD"/>
    <property type="match status" value="1"/>
</dbReference>
<feature type="domain" description="Deubiquitinating enzyme MINDY-3/4 conserved" evidence="10">
    <location>
        <begin position="400"/>
        <end position="737"/>
    </location>
</feature>
<evidence type="ECO:0000256" key="4">
    <source>
        <dbReference type="ARBA" id="ARBA00022786"/>
    </source>
</evidence>
<dbReference type="Proteomes" id="UP001374579">
    <property type="component" value="Unassembled WGS sequence"/>
</dbReference>
<keyword evidence="3 8" id="KW-0645">Protease</keyword>
<feature type="compositionally biased region" description="Polar residues" evidence="9">
    <location>
        <begin position="255"/>
        <end position="268"/>
    </location>
</feature>
<dbReference type="GO" id="GO:1990380">
    <property type="term" value="F:K48-linked deubiquitinase activity"/>
    <property type="evidence" value="ECO:0007669"/>
    <property type="project" value="UniProtKB-UniRule"/>
</dbReference>
<dbReference type="PANTHER" id="PTHR12473:SF8">
    <property type="entry name" value="UBIQUITIN CARBOXYL-TERMINAL HYDROLASE MINDY-4-RELATED"/>
    <property type="match status" value="1"/>
</dbReference>
<proteinExistence type="inferred from homology"/>
<gene>
    <name evidence="11" type="ORF">V1264_014129</name>
</gene>
<name>A0AAN9BS44_9CAEN</name>
<evidence type="ECO:0000313" key="12">
    <source>
        <dbReference type="Proteomes" id="UP001374579"/>
    </source>
</evidence>
<evidence type="ECO:0000256" key="6">
    <source>
        <dbReference type="ARBA" id="ARBA00022807"/>
    </source>
</evidence>
<evidence type="ECO:0000313" key="11">
    <source>
        <dbReference type="EMBL" id="KAK7110214.1"/>
    </source>
</evidence>
<comment type="caution">
    <text evidence="11">The sequence shown here is derived from an EMBL/GenBank/DDBJ whole genome shotgun (WGS) entry which is preliminary data.</text>
</comment>
<comment type="catalytic activity">
    <reaction evidence="1 8">
        <text>Thiol-dependent hydrolysis of ester, thioester, amide, peptide and isopeptide bonds formed by the C-terminal Gly of ubiquitin (a 76-residue protein attached to proteins as an intracellular targeting signal).</text>
        <dbReference type="EC" id="3.4.19.12"/>
    </reaction>
</comment>
<evidence type="ECO:0000256" key="2">
    <source>
        <dbReference type="ARBA" id="ARBA00011074"/>
    </source>
</evidence>